<dbReference type="AlphaFoldDB" id="A0A1G9HI18"/>
<dbReference type="Proteomes" id="UP000198901">
    <property type="component" value="Unassembled WGS sequence"/>
</dbReference>
<dbReference type="RefSeq" id="WP_093196362.1">
    <property type="nucleotide sequence ID" value="NZ_FNGS01000001.1"/>
</dbReference>
<keyword evidence="1" id="KW-0732">Signal</keyword>
<organism evidence="2 3">
    <name type="scientific">Siphonobacter aquaeclarae</name>
    <dbReference type="NCBI Taxonomy" id="563176"/>
    <lineage>
        <taxon>Bacteria</taxon>
        <taxon>Pseudomonadati</taxon>
        <taxon>Bacteroidota</taxon>
        <taxon>Cytophagia</taxon>
        <taxon>Cytophagales</taxon>
        <taxon>Cytophagaceae</taxon>
        <taxon>Siphonobacter</taxon>
    </lineage>
</organism>
<protein>
    <recommendedName>
        <fullName evidence="4">Asparagine synthetase B</fullName>
    </recommendedName>
</protein>
<dbReference type="STRING" id="563176.SAMN04488090_0052"/>
<accession>A0A1G9HI18</accession>
<gene>
    <name evidence="2" type="ORF">SAMN04488090_0052</name>
</gene>
<feature type="chain" id="PRO_5011569338" description="Asparagine synthetase B" evidence="1">
    <location>
        <begin position="21"/>
        <end position="412"/>
    </location>
</feature>
<evidence type="ECO:0008006" key="4">
    <source>
        <dbReference type="Google" id="ProtNLM"/>
    </source>
</evidence>
<name>A0A1G9HI18_9BACT</name>
<keyword evidence="3" id="KW-1185">Reference proteome</keyword>
<dbReference type="EMBL" id="FNGS01000001">
    <property type="protein sequence ID" value="SDL12163.1"/>
    <property type="molecule type" value="Genomic_DNA"/>
</dbReference>
<feature type="signal peptide" evidence="1">
    <location>
        <begin position="1"/>
        <end position="20"/>
    </location>
</feature>
<evidence type="ECO:0000256" key="1">
    <source>
        <dbReference type="SAM" id="SignalP"/>
    </source>
</evidence>
<reference evidence="2 3" key="1">
    <citation type="submission" date="2016-10" db="EMBL/GenBank/DDBJ databases">
        <authorList>
            <person name="de Groot N.N."/>
        </authorList>
    </citation>
    <scope>NUCLEOTIDE SEQUENCE [LARGE SCALE GENOMIC DNA]</scope>
    <source>
        <strain evidence="2 3">DSM 21668</strain>
    </source>
</reference>
<sequence>MVRLATVFFVLLAGVARANAVLVPMDELQANHLKAYGIAYWELKADREVEWLLNYRGGSFMMAASNALELECKVRGVSYEVISDADAERIRRELADPNVNREVVKLLKAAKIVVYSPIKVSKASFEDTDAVLLVLKYAEIPFEVVYDEEILKGDLALYDWLHLHHEDFTGQFGRNRRRMSPEDVAAQTAIAKKYGFAKVSQLKLEVAKAIKGFCAGGGYLFAMCSGTESLDVALAAEGSDIVPSIFDGDGVDAHPNLDFSKTIAFQNFQLDVSEEDYPGMSFSTINASSMGWGEESWFSLFDFSAKWDVIPAMLVQNHESTIREFMGQTTAFNKNTVKPGVLVMGQSRNSYRYIYGELGRGQFTFYGGHDPEGQRGFHRMPTDLNLHPHSPGYRLILNNVLFPSARKKKRKT</sequence>
<dbReference type="OrthoDB" id="617985at2"/>
<evidence type="ECO:0000313" key="3">
    <source>
        <dbReference type="Proteomes" id="UP000198901"/>
    </source>
</evidence>
<proteinExistence type="predicted"/>
<evidence type="ECO:0000313" key="2">
    <source>
        <dbReference type="EMBL" id="SDL12163.1"/>
    </source>
</evidence>